<dbReference type="RefSeq" id="WP_041889236.1">
    <property type="nucleotide sequence ID" value="NZ_CP010817.1"/>
</dbReference>
<name>A0AAJ5BDC2_MYRPR</name>
<evidence type="ECO:0000313" key="3">
    <source>
        <dbReference type="Proteomes" id="UP000183496"/>
    </source>
</evidence>
<protein>
    <submittedName>
        <fullName evidence="2">Uncharacterized protein</fullName>
    </submittedName>
</protein>
<sequence>MRRVLVLGTLLLVTGLYAQSPKKNKQVEYEISTSELLDRGEYYDLTAEQRANIIERKRRIGREFEAIGRDRSLSGREKGLKKRELAISFRQDIYIILNDSQKVKWDKASHHKYQNKRNKEDIEYQLDLLEIEYERDIKNIEIIYKNNDSKRKIAKNNRKAEYKQQKAILKRQKDKL</sequence>
<dbReference type="EMBL" id="FOFY01000003">
    <property type="protein sequence ID" value="SEQ49621.1"/>
    <property type="molecule type" value="Genomic_DNA"/>
</dbReference>
<organism evidence="2 3">
    <name type="scientific">Myroides profundi</name>
    <dbReference type="NCBI Taxonomy" id="480520"/>
    <lineage>
        <taxon>Bacteria</taxon>
        <taxon>Pseudomonadati</taxon>
        <taxon>Bacteroidota</taxon>
        <taxon>Flavobacteriia</taxon>
        <taxon>Flavobacteriales</taxon>
        <taxon>Flavobacteriaceae</taxon>
        <taxon>Myroides</taxon>
    </lineage>
</organism>
<keyword evidence="3" id="KW-1185">Reference proteome</keyword>
<dbReference type="KEGG" id="mpw:MPR_0740"/>
<accession>A0AAJ5BDC2</accession>
<feature type="region of interest" description="Disordered" evidence="1">
    <location>
        <begin position="155"/>
        <end position="176"/>
    </location>
</feature>
<gene>
    <name evidence="2" type="ORF">SAMN04488089_103283</name>
</gene>
<comment type="caution">
    <text evidence="2">The sequence shown here is derived from an EMBL/GenBank/DDBJ whole genome shotgun (WGS) entry which is preliminary data.</text>
</comment>
<evidence type="ECO:0000313" key="2">
    <source>
        <dbReference type="EMBL" id="SEQ49621.1"/>
    </source>
</evidence>
<reference evidence="2 3" key="1">
    <citation type="submission" date="2016-10" db="EMBL/GenBank/DDBJ databases">
        <authorList>
            <person name="Varghese N."/>
            <person name="Submissions S."/>
        </authorList>
    </citation>
    <scope>NUCLEOTIDE SEQUENCE [LARGE SCALE GENOMIC DNA]</scope>
    <source>
        <strain evidence="3">DSM 19823 / KCTC 23066 / CCTCC M 208030 / D25</strain>
    </source>
</reference>
<proteinExistence type="predicted"/>
<dbReference type="AlphaFoldDB" id="A0AAJ5BDC2"/>
<dbReference type="Proteomes" id="UP000183496">
    <property type="component" value="Unassembled WGS sequence"/>
</dbReference>
<evidence type="ECO:0000256" key="1">
    <source>
        <dbReference type="SAM" id="MobiDB-lite"/>
    </source>
</evidence>